<gene>
    <name evidence="2" type="ORF">PPRIM_AZ9-3.1.T1100170</name>
</gene>
<evidence type="ECO:0000313" key="3">
    <source>
        <dbReference type="Proteomes" id="UP000688137"/>
    </source>
</evidence>
<evidence type="ECO:0000313" key="2">
    <source>
        <dbReference type="EMBL" id="CAD8099845.1"/>
    </source>
</evidence>
<reference evidence="2" key="1">
    <citation type="submission" date="2021-01" db="EMBL/GenBank/DDBJ databases">
        <authorList>
            <consortium name="Genoscope - CEA"/>
            <person name="William W."/>
        </authorList>
    </citation>
    <scope>NUCLEOTIDE SEQUENCE</scope>
</reference>
<dbReference type="Proteomes" id="UP000688137">
    <property type="component" value="Unassembled WGS sequence"/>
</dbReference>
<name>A0A8S1P9Z2_PARPR</name>
<protein>
    <submittedName>
        <fullName evidence="2">Uncharacterized protein</fullName>
    </submittedName>
</protein>
<evidence type="ECO:0000256" key="1">
    <source>
        <dbReference type="SAM" id="MobiDB-lite"/>
    </source>
</evidence>
<comment type="caution">
    <text evidence="2">The sequence shown here is derived from an EMBL/GenBank/DDBJ whole genome shotgun (WGS) entry which is preliminary data.</text>
</comment>
<organism evidence="2 3">
    <name type="scientific">Paramecium primaurelia</name>
    <dbReference type="NCBI Taxonomy" id="5886"/>
    <lineage>
        <taxon>Eukaryota</taxon>
        <taxon>Sar</taxon>
        <taxon>Alveolata</taxon>
        <taxon>Ciliophora</taxon>
        <taxon>Intramacronucleata</taxon>
        <taxon>Oligohymenophorea</taxon>
        <taxon>Peniculida</taxon>
        <taxon>Parameciidae</taxon>
        <taxon>Paramecium</taxon>
    </lineage>
</organism>
<feature type="region of interest" description="Disordered" evidence="1">
    <location>
        <begin position="20"/>
        <end position="49"/>
    </location>
</feature>
<dbReference type="AlphaFoldDB" id="A0A8S1P9Z2"/>
<proteinExistence type="predicted"/>
<accession>A0A8S1P9Z2</accession>
<sequence>MKANQDFRSAQEQQMIAQAKLDSLKKQKPITTTVQQSNTRSSKTGGRQY</sequence>
<keyword evidence="3" id="KW-1185">Reference proteome</keyword>
<feature type="compositionally biased region" description="Polar residues" evidence="1">
    <location>
        <begin position="29"/>
        <end position="49"/>
    </location>
</feature>
<dbReference type="EMBL" id="CAJJDM010000113">
    <property type="protein sequence ID" value="CAD8099845.1"/>
    <property type="molecule type" value="Genomic_DNA"/>
</dbReference>